<dbReference type="GO" id="GO:0005763">
    <property type="term" value="C:mitochondrial small ribosomal subunit"/>
    <property type="evidence" value="ECO:0007669"/>
    <property type="project" value="TreeGrafter"/>
</dbReference>
<gene>
    <name evidence="9" type="ORF">BDQ94DRAFT_176891</name>
</gene>
<feature type="region of interest" description="Disordered" evidence="8">
    <location>
        <begin position="566"/>
        <end position="595"/>
    </location>
</feature>
<protein>
    <recommendedName>
        <fullName evidence="11">Rogdi leucine zipper containing protein-domain-containing protein</fullName>
    </recommendedName>
</protein>
<evidence type="ECO:0000256" key="2">
    <source>
        <dbReference type="ARBA" id="ARBA00022723"/>
    </source>
</evidence>
<evidence type="ECO:0000256" key="6">
    <source>
        <dbReference type="ARBA" id="ARBA00023128"/>
    </source>
</evidence>
<dbReference type="InterPro" id="IPR015324">
    <property type="entry name" value="Ribosomal_Rsm22-like"/>
</dbReference>
<evidence type="ECO:0008006" key="11">
    <source>
        <dbReference type="Google" id="ProtNLM"/>
    </source>
</evidence>
<feature type="region of interest" description="Disordered" evidence="8">
    <location>
        <begin position="1135"/>
        <end position="1213"/>
    </location>
</feature>
<evidence type="ECO:0000256" key="3">
    <source>
        <dbReference type="ARBA" id="ARBA00022946"/>
    </source>
</evidence>
<evidence type="ECO:0000256" key="7">
    <source>
        <dbReference type="ARBA" id="ARBA00045681"/>
    </source>
</evidence>
<evidence type="ECO:0000313" key="10">
    <source>
        <dbReference type="Proteomes" id="UP000253729"/>
    </source>
</evidence>
<dbReference type="EMBL" id="KZ852032">
    <property type="protein sequence ID" value="RDH39320.1"/>
    <property type="molecule type" value="Genomic_DNA"/>
</dbReference>
<name>A0A3F3QJZ4_9EURO</name>
<keyword evidence="4" id="KW-0408">Iron</keyword>
<keyword evidence="6" id="KW-0496">Mitochondrion</keyword>
<comment type="function">
    <text evidence="7">Mitochondrial ribosome (mitoribosome) assembly factor. Binds at the interface of the head and body domains of the mitochondrial small ribosomal subunit (mt-SSU), occluding the mRNA channel and preventing compaction of the head domain towards the body. Probable inactive methyltransferase: retains the characteristic folding and ability to bind S-adenosyl-L-methionine, but it probably lost its methyltransferase activity.</text>
</comment>
<dbReference type="RefSeq" id="XP_026632342.1">
    <property type="nucleotide sequence ID" value="XM_026772774.1"/>
</dbReference>
<organism evidence="9 10">
    <name type="scientific">Aspergillus welwitschiae</name>
    <dbReference type="NCBI Taxonomy" id="1341132"/>
    <lineage>
        <taxon>Eukaryota</taxon>
        <taxon>Fungi</taxon>
        <taxon>Dikarya</taxon>
        <taxon>Ascomycota</taxon>
        <taxon>Pezizomycotina</taxon>
        <taxon>Eurotiomycetes</taxon>
        <taxon>Eurotiomycetidae</taxon>
        <taxon>Eurotiales</taxon>
        <taxon>Aspergillaceae</taxon>
        <taxon>Aspergillus</taxon>
        <taxon>Aspergillus subgen. Circumdati</taxon>
    </lineage>
</organism>
<dbReference type="InterPro" id="IPR052571">
    <property type="entry name" value="Mt_RNA_Methyltransferase"/>
</dbReference>
<feature type="region of interest" description="Disordered" evidence="8">
    <location>
        <begin position="1037"/>
        <end position="1064"/>
    </location>
</feature>
<dbReference type="GO" id="GO:0003735">
    <property type="term" value="F:structural constituent of ribosome"/>
    <property type="evidence" value="ECO:0007669"/>
    <property type="project" value="TreeGrafter"/>
</dbReference>
<keyword evidence="10" id="KW-1185">Reference proteome</keyword>
<reference evidence="9 10" key="1">
    <citation type="submission" date="2018-07" db="EMBL/GenBank/DDBJ databases">
        <title>The genomes of Aspergillus section Nigri reveals drivers in fungal speciation.</title>
        <authorList>
            <consortium name="DOE Joint Genome Institute"/>
            <person name="Vesth T.C."/>
            <person name="Nybo J."/>
            <person name="Theobald S."/>
            <person name="Brandl J."/>
            <person name="Frisvad J.C."/>
            <person name="Nielsen K.F."/>
            <person name="Lyhne E.K."/>
            <person name="Kogle M.E."/>
            <person name="Kuo A."/>
            <person name="Riley R."/>
            <person name="Clum A."/>
            <person name="Nolan M."/>
            <person name="Lipzen A."/>
            <person name="Salamov A."/>
            <person name="Henrissat B."/>
            <person name="Wiebenga A."/>
            <person name="De vries R.P."/>
            <person name="Grigoriev I.V."/>
            <person name="Mortensen U.H."/>
            <person name="Andersen M.R."/>
            <person name="Baker S.E."/>
        </authorList>
    </citation>
    <scope>NUCLEOTIDE SEQUENCE [LARGE SCALE GENOMIC DNA]</scope>
    <source>
        <strain evidence="9 10">CBS 139.54b</strain>
    </source>
</reference>
<keyword evidence="2" id="KW-0479">Metal-binding</keyword>
<keyword evidence="3" id="KW-0809">Transit peptide</keyword>
<keyword evidence="5" id="KW-0411">Iron-sulfur</keyword>
<dbReference type="PANTHER" id="PTHR13184:SF5">
    <property type="entry name" value="METHYLTRANSFERASE-LIKE PROTEIN 17, MITOCHONDRIAL"/>
    <property type="match status" value="1"/>
</dbReference>
<dbReference type="GO" id="GO:0008168">
    <property type="term" value="F:methyltransferase activity"/>
    <property type="evidence" value="ECO:0007669"/>
    <property type="project" value="InterPro"/>
</dbReference>
<feature type="compositionally biased region" description="Acidic residues" evidence="8">
    <location>
        <begin position="1157"/>
        <end position="1166"/>
    </location>
</feature>
<evidence type="ECO:0000256" key="8">
    <source>
        <dbReference type="SAM" id="MobiDB-lite"/>
    </source>
</evidence>
<dbReference type="Pfam" id="PF09243">
    <property type="entry name" value="Rsm22"/>
    <property type="match status" value="1"/>
</dbReference>
<accession>A0A3F3QJZ4</accession>
<dbReference type="GO" id="GO:0006412">
    <property type="term" value="P:translation"/>
    <property type="evidence" value="ECO:0007669"/>
    <property type="project" value="InterPro"/>
</dbReference>
<evidence type="ECO:0000256" key="5">
    <source>
        <dbReference type="ARBA" id="ARBA00023014"/>
    </source>
</evidence>
<evidence type="ECO:0000256" key="1">
    <source>
        <dbReference type="ARBA" id="ARBA00004173"/>
    </source>
</evidence>
<dbReference type="InterPro" id="IPR028241">
    <property type="entry name" value="RAVE2/Rogdi"/>
</dbReference>
<evidence type="ECO:0000256" key="4">
    <source>
        <dbReference type="ARBA" id="ARBA00023004"/>
    </source>
</evidence>
<dbReference type="Proteomes" id="UP000253729">
    <property type="component" value="Unassembled WGS sequence"/>
</dbReference>
<dbReference type="GeneID" id="38141130"/>
<dbReference type="GO" id="GO:0051536">
    <property type="term" value="F:iron-sulfur cluster binding"/>
    <property type="evidence" value="ECO:0007669"/>
    <property type="project" value="UniProtKB-KW"/>
</dbReference>
<comment type="subcellular location">
    <subcellularLocation>
        <location evidence="1">Mitochondrion</location>
    </subcellularLocation>
</comment>
<evidence type="ECO:0000313" key="9">
    <source>
        <dbReference type="EMBL" id="RDH39320.1"/>
    </source>
</evidence>
<feature type="compositionally biased region" description="Acidic residues" evidence="8">
    <location>
        <begin position="573"/>
        <end position="583"/>
    </location>
</feature>
<feature type="compositionally biased region" description="Polar residues" evidence="8">
    <location>
        <begin position="1051"/>
        <end position="1064"/>
    </location>
</feature>
<sequence>MATWAYPPVPPERLEQEVDSALAKELEWLLRSLQDSLTSLREGLHECAALLAPKEPGSTLVLSSLRSENVKGFVTRVGTKIVKGDIQLRLSSLASRGSATTRLCLANTPTTPELILSQLVSVKNLVNQSLDIVDVSTWTGDPLNAGFIYSQLHLLRETISEARQMLKGENDKVRGKWWETSAQEEMFDPPLPAYLSFHLSIADSALVLYLRTLESNTPVHTPTAFATDISLTGFNLRDRLFGSRHRPHDEAGDVFTWKGDEVKVREKIRVESQDPSLMAVMAKLTALEHEVMKWISALKVLMGNEDTDSESQNSGISDGHAAWREFSWQKLSSGKSISSRYKLLILASRAVEGLTMLSRSPAVRATRSHPHGLLRPVVFRSPQTGSQPLRRGAASFRAGRPRTSIARKASPSTLHLESLLKEAPHVHSQPWLHGLRHASSTTPTETDPDAKKDTIYALVDKINQTDLEMAELMYELDLLDDHEKALNLEGLDFDYALSQTIGHRDEETLDARVRQARQEFGEYLPEGLLNDRETQLYTRLYGEPVYLAQESELDLVEEGEEIDPDRLYREDGEGGWEEVELDGSETHDEPPLVYDMEAPPSIEETITMQRTREVAEQLGGEIMLEQFEDEAASDSAPKFHPLTTMGKFSTDPSTIFIPKDSVTGPISVILSDFSNKHIADTAHRTLGGQYLPYSTTTPPLRLQAPQQPIPLEASQRYMSEMEANVFLAALYPGMYASVLSVLVEVRKRLGTDWIRNLMTQEGGPHVLDVSAGGAGVLAWRDILRAEWEAMTPEQSPEDPYPVGRSTVVTGSDTLRLRASAMLEDTSFLPRLPDYVHVREKPTLQDERAPPKRKQYDIIIAPHSLLGIEEEFLRKEHVQNLWNLLNPNGGVLILLEKGHQKGFEAVAGARDMLLKRFISSPGSTRYENLTDSPEEDTFIEKEAGMIVAPCTNHNKCPMYQIPGHTKGRRDYCHFQQRYIRPAFLQRIIGAKDRNHEDLKFSYIAVQRGVDRRIEDSIIQGTEAADAAFDGYEDAVEMPKQETEASANEAVASETQPSPTEQQETGGVNFLSLPRIVYQPMKRRGHVIFDLCTPAGKIERWTVPRSFSRQAYKDARKSQWGDLWALGAKTRVARSLRLGEKHGEGKKERLARRAAEKQEMEEEEEDALEERMEPTSSMPDIQTPLKKKGQKIPSWEKQQLKKKRRQALKQVRPSA</sequence>
<dbReference type="AlphaFoldDB" id="A0A3F3QJZ4"/>
<feature type="region of interest" description="Disordered" evidence="8">
    <location>
        <begin position="379"/>
        <end position="401"/>
    </location>
</feature>
<dbReference type="GO" id="GO:0046872">
    <property type="term" value="F:metal ion binding"/>
    <property type="evidence" value="ECO:0007669"/>
    <property type="project" value="UniProtKB-KW"/>
</dbReference>
<dbReference type="STRING" id="1341132.A0A3F3QJZ4"/>
<proteinExistence type="predicted"/>
<dbReference type="Pfam" id="PF10259">
    <property type="entry name" value="Rogdi_lz"/>
    <property type="match status" value="1"/>
</dbReference>
<dbReference type="PANTHER" id="PTHR13184">
    <property type="entry name" value="37S RIBOSOMAL PROTEIN S22"/>
    <property type="match status" value="1"/>
</dbReference>
<feature type="compositionally biased region" description="Basic and acidic residues" evidence="8">
    <location>
        <begin position="1135"/>
        <end position="1156"/>
    </location>
</feature>